<dbReference type="GO" id="GO:0015344">
    <property type="term" value="F:siderophore uptake transmembrane transporter activity"/>
    <property type="evidence" value="ECO:0007669"/>
    <property type="project" value="TreeGrafter"/>
</dbReference>
<evidence type="ECO:0000259" key="12">
    <source>
        <dbReference type="Pfam" id="PF00593"/>
    </source>
</evidence>
<dbReference type="InterPro" id="IPR039426">
    <property type="entry name" value="TonB-dep_rcpt-like"/>
</dbReference>
<dbReference type="InterPro" id="IPR000531">
    <property type="entry name" value="Beta-barrel_TonB"/>
</dbReference>
<protein>
    <submittedName>
        <fullName evidence="14">TonB-dependent receptor</fullName>
    </submittedName>
</protein>
<dbReference type="Gene3D" id="2.40.170.20">
    <property type="entry name" value="TonB-dependent receptor, beta-barrel domain"/>
    <property type="match status" value="1"/>
</dbReference>
<evidence type="ECO:0000256" key="2">
    <source>
        <dbReference type="ARBA" id="ARBA00022448"/>
    </source>
</evidence>
<comment type="subcellular location">
    <subcellularLocation>
        <location evidence="1 8">Cell outer membrane</location>
        <topology evidence="1 8">Multi-pass membrane protein</topology>
    </subcellularLocation>
</comment>
<dbReference type="GO" id="GO:0009279">
    <property type="term" value="C:cell outer membrane"/>
    <property type="evidence" value="ECO:0007669"/>
    <property type="project" value="UniProtKB-SubCell"/>
</dbReference>
<dbReference type="Gene3D" id="2.170.130.10">
    <property type="entry name" value="TonB-dependent receptor, plug domain"/>
    <property type="match status" value="1"/>
</dbReference>
<dbReference type="Proteomes" id="UP000253940">
    <property type="component" value="Chromosome"/>
</dbReference>
<feature type="signal peptide" evidence="11">
    <location>
        <begin position="1"/>
        <end position="23"/>
    </location>
</feature>
<feature type="chain" id="PRO_5016863805" evidence="11">
    <location>
        <begin position="24"/>
        <end position="694"/>
    </location>
</feature>
<proteinExistence type="inferred from homology"/>
<organism evidence="14 15">
    <name type="scientific">Aquirhabdus parva</name>
    <dbReference type="NCBI Taxonomy" id="2283318"/>
    <lineage>
        <taxon>Bacteria</taxon>
        <taxon>Pseudomonadati</taxon>
        <taxon>Pseudomonadota</taxon>
        <taxon>Gammaproteobacteria</taxon>
        <taxon>Moraxellales</taxon>
        <taxon>Moraxellaceae</taxon>
        <taxon>Aquirhabdus</taxon>
    </lineage>
</organism>
<keyword evidence="2 8" id="KW-0813">Transport</keyword>
<keyword evidence="7 8" id="KW-0998">Cell outer membrane</keyword>
<name>A0A345P479_9GAMM</name>
<dbReference type="PANTHER" id="PTHR30069">
    <property type="entry name" value="TONB-DEPENDENT OUTER MEMBRANE RECEPTOR"/>
    <property type="match status" value="1"/>
</dbReference>
<dbReference type="Pfam" id="PF07715">
    <property type="entry name" value="Plug"/>
    <property type="match status" value="1"/>
</dbReference>
<keyword evidence="3 8" id="KW-1134">Transmembrane beta strand</keyword>
<feature type="domain" description="TonB-dependent receptor plug" evidence="13">
    <location>
        <begin position="57"/>
        <end position="159"/>
    </location>
</feature>
<dbReference type="AlphaFoldDB" id="A0A345P479"/>
<evidence type="ECO:0000256" key="1">
    <source>
        <dbReference type="ARBA" id="ARBA00004571"/>
    </source>
</evidence>
<keyword evidence="5 9" id="KW-0798">TonB box</keyword>
<evidence type="ECO:0000256" key="9">
    <source>
        <dbReference type="RuleBase" id="RU003357"/>
    </source>
</evidence>
<evidence type="ECO:0000259" key="13">
    <source>
        <dbReference type="Pfam" id="PF07715"/>
    </source>
</evidence>
<keyword evidence="6 8" id="KW-0472">Membrane</keyword>
<evidence type="ECO:0000256" key="5">
    <source>
        <dbReference type="ARBA" id="ARBA00023077"/>
    </source>
</evidence>
<evidence type="ECO:0000256" key="8">
    <source>
        <dbReference type="PROSITE-ProRule" id="PRU01360"/>
    </source>
</evidence>
<feature type="domain" description="TonB-dependent receptor-like beta-barrel" evidence="12">
    <location>
        <begin position="248"/>
        <end position="663"/>
    </location>
</feature>
<evidence type="ECO:0000256" key="4">
    <source>
        <dbReference type="ARBA" id="ARBA00022692"/>
    </source>
</evidence>
<keyword evidence="11" id="KW-0732">Signal</keyword>
<dbReference type="OrthoDB" id="9795928at2"/>
<dbReference type="InterPro" id="IPR012910">
    <property type="entry name" value="Plug_dom"/>
</dbReference>
<evidence type="ECO:0000256" key="3">
    <source>
        <dbReference type="ARBA" id="ARBA00022452"/>
    </source>
</evidence>
<keyword evidence="4 8" id="KW-0812">Transmembrane</keyword>
<dbReference type="InterPro" id="IPR037066">
    <property type="entry name" value="Plug_dom_sf"/>
</dbReference>
<evidence type="ECO:0000256" key="10">
    <source>
        <dbReference type="SAM" id="MobiDB-lite"/>
    </source>
</evidence>
<sequence>MHYKVHPLSLAIMLALVPLTASAVDTTNTDSAVYEDSHEGTLQTIVVTANPLKSKLTTSPSTVLAGRELVINRAGTLGEMLNGLPGVSTTGYGPWVARPIIRGMDGDRIRLLQNGVGIVDASSLSYDHAIPQNTLTINKVEVVRGPAALMYGGNAIGGVVNTFDNRIPDQPVDGVHGSAETSLASSNDDRKGAFTVEGGLGNFALHADAFAEKSGELRIPDFARSARQRALDAPDAEQPEKRLPNSDGRAQGGSLGGSYFWNDGYAGLSVSTFDSNYGSVAEEGVRLKMDQTKVAFASEIKNIDGPINNVKVNLAYTDYEHKEIEDGAVGTTFKNEGYEGRIEAHHAKIGPLDGVFGLQFSDTKFSALGDEALVPETETKSAGLFFLENWAVSAPLTLSAGGRVDYTSLSPAGGSNPRFIGAEDRDFTAGSGSIGAVYKLNPFWSVTANGSYTERTPTFYELYANGPHGATGQYLVGNQNLQKEKAFSTDLGLLFENGPYRAHTSVYYTRFRNYLAELNTGKFRNDDGDFVERNDDGALPEAIYSGVSAQFYGAEFEGKARLWQTDVNAQQVNVDLRGDYTHAENRTTGQALPRISPLRLSAGIDYHVSDLVTRAEVTHAWAQKRVPENDLPTDGYTSFNMIASYPFKFSQHAWLAYVRADNITNANIRYASSVLRDIAPEAGRSVKAGLRISF</sequence>
<accession>A0A345P479</accession>
<gene>
    <name evidence="14" type="ORF">HYN46_03975</name>
</gene>
<evidence type="ECO:0000256" key="6">
    <source>
        <dbReference type="ARBA" id="ARBA00023136"/>
    </source>
</evidence>
<evidence type="ECO:0000313" key="15">
    <source>
        <dbReference type="Proteomes" id="UP000253940"/>
    </source>
</evidence>
<dbReference type="RefSeq" id="WP_114898198.1">
    <property type="nucleotide sequence ID" value="NZ_CP031222.1"/>
</dbReference>
<dbReference type="InterPro" id="IPR036942">
    <property type="entry name" value="Beta-barrel_TonB_sf"/>
</dbReference>
<evidence type="ECO:0000256" key="7">
    <source>
        <dbReference type="ARBA" id="ARBA00023237"/>
    </source>
</evidence>
<dbReference type="SUPFAM" id="SSF56935">
    <property type="entry name" value="Porins"/>
    <property type="match status" value="1"/>
</dbReference>
<dbReference type="KEGG" id="mbah:HYN46_03975"/>
<dbReference type="PANTHER" id="PTHR30069:SF40">
    <property type="entry name" value="TONB-DEPENDENT RECEPTOR NMB0964-RELATED"/>
    <property type="match status" value="1"/>
</dbReference>
<evidence type="ECO:0000256" key="11">
    <source>
        <dbReference type="SAM" id="SignalP"/>
    </source>
</evidence>
<dbReference type="PROSITE" id="PS52016">
    <property type="entry name" value="TONB_DEPENDENT_REC_3"/>
    <property type="match status" value="1"/>
</dbReference>
<evidence type="ECO:0000313" key="14">
    <source>
        <dbReference type="EMBL" id="AXI02088.1"/>
    </source>
</evidence>
<dbReference type="EMBL" id="CP031222">
    <property type="protein sequence ID" value="AXI02088.1"/>
    <property type="molecule type" value="Genomic_DNA"/>
</dbReference>
<keyword evidence="14" id="KW-0675">Receptor</keyword>
<reference evidence="14 15" key="1">
    <citation type="submission" date="2018-07" db="EMBL/GenBank/DDBJ databases">
        <title>Genome sequencing of Moraxellaceae gen. HYN0046.</title>
        <authorList>
            <person name="Kim M."/>
            <person name="Yi H."/>
        </authorList>
    </citation>
    <scope>NUCLEOTIDE SEQUENCE [LARGE SCALE GENOMIC DNA]</scope>
    <source>
        <strain evidence="14 15">HYN0046</strain>
    </source>
</reference>
<keyword evidence="15" id="KW-1185">Reference proteome</keyword>
<dbReference type="GO" id="GO:0044718">
    <property type="term" value="P:siderophore transmembrane transport"/>
    <property type="evidence" value="ECO:0007669"/>
    <property type="project" value="TreeGrafter"/>
</dbReference>
<comment type="similarity">
    <text evidence="8 9">Belongs to the TonB-dependent receptor family.</text>
</comment>
<feature type="region of interest" description="Disordered" evidence="10">
    <location>
        <begin position="228"/>
        <end position="251"/>
    </location>
</feature>
<dbReference type="Pfam" id="PF00593">
    <property type="entry name" value="TonB_dep_Rec_b-barrel"/>
    <property type="match status" value="1"/>
</dbReference>